<name>A0AB36TCW1_ACETH</name>
<comment type="caution">
    <text evidence="6">The sequence shown here is derived from an EMBL/GenBank/DDBJ whole genome shotgun (WGS) entry which is preliminary data.</text>
</comment>
<reference evidence="6 7" key="1">
    <citation type="submission" date="2017-09" db="EMBL/GenBank/DDBJ databases">
        <title>Evaluation of Pacific Biosciences Sequencing Technology to Finishing C. thermocellum Genome Sequences.</title>
        <authorList>
            <person name="Brown S."/>
        </authorList>
    </citation>
    <scope>NUCLEOTIDE SEQUENCE [LARGE SCALE GENOMIC DNA]</scope>
    <source>
        <strain evidence="6 7">AD2</strain>
    </source>
</reference>
<dbReference type="AlphaFoldDB" id="A0AB36TCW1"/>
<dbReference type="GeneID" id="35804406"/>
<dbReference type="InterPro" id="IPR050763">
    <property type="entry name" value="ABC_transporter_ATP-binding"/>
</dbReference>
<dbReference type="InterPro" id="IPR027417">
    <property type="entry name" value="P-loop_NTPase"/>
</dbReference>
<dbReference type="Gene3D" id="3.40.50.300">
    <property type="entry name" value="P-loop containing nucleotide triphosphate hydrolases"/>
    <property type="match status" value="1"/>
</dbReference>
<dbReference type="Pfam" id="PF00005">
    <property type="entry name" value="ABC_tran"/>
    <property type="match status" value="1"/>
</dbReference>
<dbReference type="SUPFAM" id="SSF52540">
    <property type="entry name" value="P-loop containing nucleoside triphosphate hydrolases"/>
    <property type="match status" value="1"/>
</dbReference>
<dbReference type="PANTHER" id="PTHR42711:SF5">
    <property type="entry name" value="ABC TRANSPORTER ATP-BINDING PROTEIN NATA"/>
    <property type="match status" value="1"/>
</dbReference>
<keyword evidence="4 6" id="KW-0067">ATP-binding</keyword>
<dbReference type="GO" id="GO:0016887">
    <property type="term" value="F:ATP hydrolysis activity"/>
    <property type="evidence" value="ECO:0007669"/>
    <property type="project" value="InterPro"/>
</dbReference>
<keyword evidence="2" id="KW-0813">Transport</keyword>
<evidence type="ECO:0000256" key="3">
    <source>
        <dbReference type="ARBA" id="ARBA00022741"/>
    </source>
</evidence>
<dbReference type="PROSITE" id="PS50893">
    <property type="entry name" value="ABC_TRANSPORTER_2"/>
    <property type="match status" value="1"/>
</dbReference>
<dbReference type="GO" id="GO:0005524">
    <property type="term" value="F:ATP binding"/>
    <property type="evidence" value="ECO:0007669"/>
    <property type="project" value="UniProtKB-KW"/>
</dbReference>
<dbReference type="InterPro" id="IPR017871">
    <property type="entry name" value="ABC_transporter-like_CS"/>
</dbReference>
<feature type="domain" description="ABC transporter" evidence="5">
    <location>
        <begin position="2"/>
        <end position="233"/>
    </location>
</feature>
<sequence>MINVQSLSKKFGDIAAVSGISFEVKEGEVFGLLGENGAGKTTTLRMLATMLKPTSGTATMAGWDIVKEPEKVRSSIGILFGGETGLYDRLTCEENIAYFGELNDMSKTQIKERIKELAKVFNMEEYLKRRAGKLSKGMKQKVAFARAIVHDPKIMLLDEPTSGLDVSATRDVHEFIVTCKKQGKTVIFSSHSMSEVEKLCDRVAIIHKGRLVEVGTLDEIKSRHGKNDLENIFIELVGDRSESWQARMDCI</sequence>
<protein>
    <submittedName>
        <fullName evidence="6">Sodium transport system ATP-binding protein</fullName>
    </submittedName>
</protein>
<dbReference type="PROSITE" id="PS00211">
    <property type="entry name" value="ABC_TRANSPORTER_1"/>
    <property type="match status" value="1"/>
</dbReference>
<dbReference type="RefSeq" id="WP_003514696.1">
    <property type="nucleotide sequence ID" value="NZ_CP013828.1"/>
</dbReference>
<keyword evidence="3" id="KW-0547">Nucleotide-binding</keyword>
<accession>A0AB36TCW1</accession>
<organism evidence="6 7">
    <name type="scientific">Acetivibrio thermocellus AD2</name>
    <dbReference type="NCBI Taxonomy" id="1138384"/>
    <lineage>
        <taxon>Bacteria</taxon>
        <taxon>Bacillati</taxon>
        <taxon>Bacillota</taxon>
        <taxon>Clostridia</taxon>
        <taxon>Eubacteriales</taxon>
        <taxon>Oscillospiraceae</taxon>
        <taxon>Acetivibrio</taxon>
    </lineage>
</organism>
<evidence type="ECO:0000313" key="7">
    <source>
        <dbReference type="Proteomes" id="UP000223596"/>
    </source>
</evidence>
<dbReference type="SMART" id="SM00382">
    <property type="entry name" value="AAA"/>
    <property type="match status" value="1"/>
</dbReference>
<dbReference type="PANTHER" id="PTHR42711">
    <property type="entry name" value="ABC TRANSPORTER ATP-BINDING PROTEIN"/>
    <property type="match status" value="1"/>
</dbReference>
<evidence type="ECO:0000256" key="4">
    <source>
        <dbReference type="ARBA" id="ARBA00022840"/>
    </source>
</evidence>
<gene>
    <name evidence="6" type="ORF">M972_11511</name>
</gene>
<evidence type="ECO:0000313" key="6">
    <source>
        <dbReference type="EMBL" id="PFH01767.1"/>
    </source>
</evidence>
<dbReference type="EMBL" id="PDBW01000001">
    <property type="protein sequence ID" value="PFH01767.1"/>
    <property type="molecule type" value="Genomic_DNA"/>
</dbReference>
<proteinExistence type="inferred from homology"/>
<comment type="similarity">
    <text evidence="1">Belongs to the ABC transporter superfamily.</text>
</comment>
<dbReference type="InterPro" id="IPR003439">
    <property type="entry name" value="ABC_transporter-like_ATP-bd"/>
</dbReference>
<evidence type="ECO:0000259" key="5">
    <source>
        <dbReference type="PROSITE" id="PS50893"/>
    </source>
</evidence>
<dbReference type="Proteomes" id="UP000223596">
    <property type="component" value="Unassembled WGS sequence"/>
</dbReference>
<evidence type="ECO:0000256" key="2">
    <source>
        <dbReference type="ARBA" id="ARBA00022448"/>
    </source>
</evidence>
<evidence type="ECO:0000256" key="1">
    <source>
        <dbReference type="ARBA" id="ARBA00005417"/>
    </source>
</evidence>
<dbReference type="InterPro" id="IPR003593">
    <property type="entry name" value="AAA+_ATPase"/>
</dbReference>